<dbReference type="PANTHER" id="PTHR43404:SF2">
    <property type="entry name" value="LIPOPOLYSACCHARIDE CHOLINEPHOSPHOTRANSFERASE LICD"/>
    <property type="match status" value="1"/>
</dbReference>
<dbReference type="InterPro" id="IPR007074">
    <property type="entry name" value="LicD/FKTN/FKRP_NTP_transf"/>
</dbReference>
<dbReference type="GO" id="GO:0009100">
    <property type="term" value="P:glycoprotein metabolic process"/>
    <property type="evidence" value="ECO:0007669"/>
    <property type="project" value="UniProtKB-ARBA"/>
</dbReference>
<dbReference type="EMBL" id="FOIQ01000006">
    <property type="protein sequence ID" value="SEW23289.1"/>
    <property type="molecule type" value="Genomic_DNA"/>
</dbReference>
<reference evidence="2 3" key="1">
    <citation type="submission" date="2016-10" db="EMBL/GenBank/DDBJ databases">
        <authorList>
            <person name="de Groot N.N."/>
        </authorList>
    </citation>
    <scope>NUCLEOTIDE SEQUENCE [LARGE SCALE GENOMIC DNA]</scope>
    <source>
        <strain evidence="2 3">TC2-24</strain>
    </source>
</reference>
<evidence type="ECO:0000313" key="3">
    <source>
        <dbReference type="Proteomes" id="UP000199373"/>
    </source>
</evidence>
<evidence type="ECO:0000313" key="2">
    <source>
        <dbReference type="EMBL" id="SEW23289.1"/>
    </source>
</evidence>
<name>A0A1I0Q8F3_9BACT</name>
<dbReference type="InterPro" id="IPR052942">
    <property type="entry name" value="LPS_cholinephosphotransferase"/>
</dbReference>
<gene>
    <name evidence="2" type="ORF">SAMN04487850_2249</name>
</gene>
<dbReference type="Pfam" id="PF04991">
    <property type="entry name" value="LicD"/>
    <property type="match status" value="1"/>
</dbReference>
<evidence type="ECO:0000259" key="1">
    <source>
        <dbReference type="Pfam" id="PF04991"/>
    </source>
</evidence>
<protein>
    <submittedName>
        <fullName evidence="2">Lipopolysaccharide cholinephosphotransferase</fullName>
    </submittedName>
</protein>
<dbReference type="Proteomes" id="UP000199373">
    <property type="component" value="Unassembled WGS sequence"/>
</dbReference>
<sequence>MRLHNETNYDIRILQRKIIGNLEAIDKICREHGLHYYLWAGTMLGAVRHKGFIPWDDDMDICMPRPDYEILISHWHEWLPKPYEVIAPETDPNYPYPFAKIEDASTTVLERPDFKFLEGIYIDVFPIDGAPADEKERKAHFKRYKFWRHLLFLRGRDPFKHGHGPRSWFPWLLHKIYSLEDLQKKVKDYMTKYPYEESDFVCDYDDGLKGVFEKRILGTPQVYPFEDKQFLGVEYYDEYLSNKYGNYMQLPPKEKQIQHHFFRLDLERPYKETAIKDIL</sequence>
<organism evidence="2 3">
    <name type="scientific">Prevotella aff. ruminicola Tc2-24</name>
    <dbReference type="NCBI Taxonomy" id="81582"/>
    <lineage>
        <taxon>Bacteria</taxon>
        <taxon>Pseudomonadati</taxon>
        <taxon>Bacteroidota</taxon>
        <taxon>Bacteroidia</taxon>
        <taxon>Bacteroidales</taxon>
        <taxon>Prevotellaceae</taxon>
        <taxon>Prevotella</taxon>
    </lineage>
</organism>
<dbReference type="GO" id="GO:0016740">
    <property type="term" value="F:transferase activity"/>
    <property type="evidence" value="ECO:0007669"/>
    <property type="project" value="UniProtKB-KW"/>
</dbReference>
<proteinExistence type="predicted"/>
<dbReference type="RefSeq" id="WP_091899972.1">
    <property type="nucleotide sequence ID" value="NZ_FOIQ01000006.1"/>
</dbReference>
<keyword evidence="2" id="KW-0808">Transferase</keyword>
<dbReference type="PANTHER" id="PTHR43404">
    <property type="entry name" value="LIPOPOLYSACCHARIDE CHOLINEPHOSPHOTRANSFERASE LICD"/>
    <property type="match status" value="1"/>
</dbReference>
<dbReference type="AlphaFoldDB" id="A0A1I0Q8F3"/>
<accession>A0A1I0Q8F3</accession>
<keyword evidence="3" id="KW-1185">Reference proteome</keyword>
<feature type="domain" description="LicD/FKTN/FKRP nucleotidyltransferase" evidence="1">
    <location>
        <begin position="29"/>
        <end position="245"/>
    </location>
</feature>